<reference evidence="2" key="1">
    <citation type="submission" date="2022-07" db="EMBL/GenBank/DDBJ databases">
        <title>The genome of Lyophyllum shimeji provides insight into the initial evolution of ectomycorrhizal fungal genome.</title>
        <authorList>
            <person name="Kobayashi Y."/>
            <person name="Shibata T."/>
            <person name="Hirakawa H."/>
            <person name="Shigenobu S."/>
            <person name="Nishiyama T."/>
            <person name="Yamada A."/>
            <person name="Hasebe M."/>
            <person name="Kawaguchi M."/>
        </authorList>
    </citation>
    <scope>NUCLEOTIDE SEQUENCE</scope>
    <source>
        <strain evidence="2">AT787</strain>
    </source>
</reference>
<accession>A0A9P3PSJ8</accession>
<organism evidence="2 3">
    <name type="scientific">Lyophyllum shimeji</name>
    <name type="common">Hon-shimeji</name>
    <name type="synonym">Tricholoma shimeji</name>
    <dbReference type="NCBI Taxonomy" id="47721"/>
    <lineage>
        <taxon>Eukaryota</taxon>
        <taxon>Fungi</taxon>
        <taxon>Dikarya</taxon>
        <taxon>Basidiomycota</taxon>
        <taxon>Agaricomycotina</taxon>
        <taxon>Agaricomycetes</taxon>
        <taxon>Agaricomycetidae</taxon>
        <taxon>Agaricales</taxon>
        <taxon>Tricholomatineae</taxon>
        <taxon>Lyophyllaceae</taxon>
        <taxon>Lyophyllum</taxon>
    </lineage>
</organism>
<feature type="signal peptide" evidence="1">
    <location>
        <begin position="1"/>
        <end position="21"/>
    </location>
</feature>
<feature type="chain" id="PRO_5040290552" evidence="1">
    <location>
        <begin position="22"/>
        <end position="234"/>
    </location>
</feature>
<proteinExistence type="predicted"/>
<name>A0A9P3PSJ8_LYOSH</name>
<dbReference type="Proteomes" id="UP001063166">
    <property type="component" value="Unassembled WGS sequence"/>
</dbReference>
<dbReference type="AlphaFoldDB" id="A0A9P3PSJ8"/>
<evidence type="ECO:0000313" key="2">
    <source>
        <dbReference type="EMBL" id="GLB40577.1"/>
    </source>
</evidence>
<gene>
    <name evidence="2" type="ORF">LshimejAT787_0804480</name>
</gene>
<protein>
    <submittedName>
        <fullName evidence="2">Uncharacterized protein</fullName>
    </submittedName>
</protein>
<dbReference type="EMBL" id="BRPK01000008">
    <property type="protein sequence ID" value="GLB40577.1"/>
    <property type="molecule type" value="Genomic_DNA"/>
</dbReference>
<evidence type="ECO:0000256" key="1">
    <source>
        <dbReference type="SAM" id="SignalP"/>
    </source>
</evidence>
<sequence>MIFSRLSLLTLLCATVTIAYAQHNITVNNTSPLIQYEGNAGNATICKTNPDGTLQSGQPGCYNVPSHCTEGATMGQGGSGAASFSFNGTAIYIQSLLDSLSPIYTVTLDGKSTDVDGVRPSLPFVCAPLFSRTGLDPNVEHKVRLSVKGPSPDRNTSIEGSENFFTFSLISFTYTDGGNGTATSANGTASTSSGGSNLTTTKGSNAAAAFPSDIRAPYLAALVAVMTTFASLLH</sequence>
<dbReference type="OrthoDB" id="2984396at2759"/>
<dbReference type="Gene3D" id="2.60.120.260">
    <property type="entry name" value="Galactose-binding domain-like"/>
    <property type="match status" value="1"/>
</dbReference>
<keyword evidence="3" id="KW-1185">Reference proteome</keyword>
<keyword evidence="1" id="KW-0732">Signal</keyword>
<comment type="caution">
    <text evidence="2">The sequence shown here is derived from an EMBL/GenBank/DDBJ whole genome shotgun (WGS) entry which is preliminary data.</text>
</comment>
<evidence type="ECO:0000313" key="3">
    <source>
        <dbReference type="Proteomes" id="UP001063166"/>
    </source>
</evidence>